<dbReference type="HOGENOM" id="CLU_200686_0_0_1"/>
<dbReference type="OrthoDB" id="3251181at2759"/>
<name>A0A067N4V6_BOTB1</name>
<dbReference type="InParanoid" id="A0A067N4V6"/>
<accession>A0A067N4V6</accession>
<evidence type="ECO:0000259" key="1">
    <source>
        <dbReference type="Pfam" id="PF22936"/>
    </source>
</evidence>
<proteinExistence type="predicted"/>
<dbReference type="Proteomes" id="UP000027195">
    <property type="component" value="Unassembled WGS sequence"/>
</dbReference>
<dbReference type="AlphaFoldDB" id="A0A067N4V6"/>
<evidence type="ECO:0000313" key="2">
    <source>
        <dbReference type="EMBL" id="KDQ19177.1"/>
    </source>
</evidence>
<dbReference type="EMBL" id="KL198020">
    <property type="protein sequence ID" value="KDQ19177.1"/>
    <property type="molecule type" value="Genomic_DNA"/>
</dbReference>
<sequence length="51" mass="5461">VEIYDSGASVHLSPYRGDFSSYTSIPPRTIHAAGNTTFTAIGRGDMTITMP</sequence>
<gene>
    <name evidence="2" type="ORF">BOTBODRAFT_91642</name>
</gene>
<keyword evidence="3" id="KW-1185">Reference proteome</keyword>
<dbReference type="Pfam" id="PF22936">
    <property type="entry name" value="Pol_BBD"/>
    <property type="match status" value="1"/>
</dbReference>
<dbReference type="InterPro" id="IPR054722">
    <property type="entry name" value="PolX-like_BBD"/>
</dbReference>
<organism evidence="2 3">
    <name type="scientific">Botryobasidium botryosum (strain FD-172 SS1)</name>
    <dbReference type="NCBI Taxonomy" id="930990"/>
    <lineage>
        <taxon>Eukaryota</taxon>
        <taxon>Fungi</taxon>
        <taxon>Dikarya</taxon>
        <taxon>Basidiomycota</taxon>
        <taxon>Agaricomycotina</taxon>
        <taxon>Agaricomycetes</taxon>
        <taxon>Cantharellales</taxon>
        <taxon>Botryobasidiaceae</taxon>
        <taxon>Botryobasidium</taxon>
    </lineage>
</organism>
<evidence type="ECO:0000313" key="3">
    <source>
        <dbReference type="Proteomes" id="UP000027195"/>
    </source>
</evidence>
<feature type="non-terminal residue" evidence="2">
    <location>
        <position position="1"/>
    </location>
</feature>
<dbReference type="STRING" id="930990.A0A067N4V6"/>
<feature type="non-terminal residue" evidence="2">
    <location>
        <position position="51"/>
    </location>
</feature>
<feature type="domain" description="Retrovirus-related Pol polyprotein from transposon TNT 1-94-like beta-barrel" evidence="1">
    <location>
        <begin position="3"/>
        <end position="50"/>
    </location>
</feature>
<protein>
    <recommendedName>
        <fullName evidence="1">Retrovirus-related Pol polyprotein from transposon TNT 1-94-like beta-barrel domain-containing protein</fullName>
    </recommendedName>
</protein>
<reference evidence="3" key="1">
    <citation type="journal article" date="2014" name="Proc. Natl. Acad. Sci. U.S.A.">
        <title>Extensive sampling of basidiomycete genomes demonstrates inadequacy of the white-rot/brown-rot paradigm for wood decay fungi.</title>
        <authorList>
            <person name="Riley R."/>
            <person name="Salamov A.A."/>
            <person name="Brown D.W."/>
            <person name="Nagy L.G."/>
            <person name="Floudas D."/>
            <person name="Held B.W."/>
            <person name="Levasseur A."/>
            <person name="Lombard V."/>
            <person name="Morin E."/>
            <person name="Otillar R."/>
            <person name="Lindquist E.A."/>
            <person name="Sun H."/>
            <person name="LaButti K.M."/>
            <person name="Schmutz J."/>
            <person name="Jabbour D."/>
            <person name="Luo H."/>
            <person name="Baker S.E."/>
            <person name="Pisabarro A.G."/>
            <person name="Walton J.D."/>
            <person name="Blanchette R.A."/>
            <person name="Henrissat B."/>
            <person name="Martin F."/>
            <person name="Cullen D."/>
            <person name="Hibbett D.S."/>
            <person name="Grigoriev I.V."/>
        </authorList>
    </citation>
    <scope>NUCLEOTIDE SEQUENCE [LARGE SCALE GENOMIC DNA]</scope>
    <source>
        <strain evidence="3">FD-172 SS1</strain>
    </source>
</reference>